<evidence type="ECO:0000313" key="1">
    <source>
        <dbReference type="EMBL" id="PNH03298.1"/>
    </source>
</evidence>
<dbReference type="EMBL" id="PGGS01000522">
    <property type="protein sequence ID" value="PNH03298.1"/>
    <property type="molecule type" value="Genomic_DNA"/>
</dbReference>
<evidence type="ECO:0000313" key="2">
    <source>
        <dbReference type="Proteomes" id="UP000236333"/>
    </source>
</evidence>
<protein>
    <submittedName>
        <fullName evidence="1">Uncharacterized protein</fullName>
    </submittedName>
</protein>
<dbReference type="OrthoDB" id="1185978at2759"/>
<sequence>MGKDASVTPKATLTVKDITNPKGATAAGLATFKLKKGDVNASLALTDQTVKNVKTLKDVVATVDYRAPRLRGVVLNSKYEFATKKYQVGATWDGQLLEKPSTIKLWYTNKDNLAAGEATVGVARGQKANVTFNQKKVLTAKYTLAKGDFTYEPSYNFVRSAPAVAVSKKQGKELFKLAYDLKSEVASLEWTHKPLKVTVASVVSKDLKVAKPSVSAVFENVYSF</sequence>
<organism evidence="1 2">
    <name type="scientific">Tetrabaena socialis</name>
    <dbReference type="NCBI Taxonomy" id="47790"/>
    <lineage>
        <taxon>Eukaryota</taxon>
        <taxon>Viridiplantae</taxon>
        <taxon>Chlorophyta</taxon>
        <taxon>core chlorophytes</taxon>
        <taxon>Chlorophyceae</taxon>
        <taxon>CS clade</taxon>
        <taxon>Chlamydomonadales</taxon>
        <taxon>Tetrabaenaceae</taxon>
        <taxon>Tetrabaena</taxon>
    </lineage>
</organism>
<reference evidence="1 2" key="1">
    <citation type="journal article" date="2017" name="Mol. Biol. Evol.">
        <title>The 4-celled Tetrabaena socialis nuclear genome reveals the essential components for genetic control of cell number at the origin of multicellularity in the volvocine lineage.</title>
        <authorList>
            <person name="Featherston J."/>
            <person name="Arakaki Y."/>
            <person name="Hanschen E.R."/>
            <person name="Ferris P.J."/>
            <person name="Michod R.E."/>
            <person name="Olson B.J.S.C."/>
            <person name="Nozaki H."/>
            <person name="Durand P.M."/>
        </authorList>
    </citation>
    <scope>NUCLEOTIDE SEQUENCE [LARGE SCALE GENOMIC DNA]</scope>
    <source>
        <strain evidence="1 2">NIES-571</strain>
    </source>
</reference>
<proteinExistence type="predicted"/>
<keyword evidence="2" id="KW-1185">Reference proteome</keyword>
<dbReference type="AlphaFoldDB" id="A0A2J7ZSR6"/>
<accession>A0A2J7ZSR6</accession>
<dbReference type="Proteomes" id="UP000236333">
    <property type="component" value="Unassembled WGS sequence"/>
</dbReference>
<name>A0A2J7ZSR6_9CHLO</name>
<gene>
    <name evidence="1" type="ORF">TSOC_010664</name>
</gene>
<comment type="caution">
    <text evidence="1">The sequence shown here is derived from an EMBL/GenBank/DDBJ whole genome shotgun (WGS) entry which is preliminary data.</text>
</comment>